<evidence type="ECO:0000259" key="7">
    <source>
        <dbReference type="Pfam" id="PF07291"/>
    </source>
</evidence>
<keyword evidence="2 6" id="KW-0812">Transmembrane</keyword>
<comment type="caution">
    <text evidence="8">The sequence shown here is derived from an EMBL/GenBank/DDBJ whole genome shotgun (WGS) entry which is preliminary data.</text>
</comment>
<feature type="transmembrane region" description="Helical" evidence="6">
    <location>
        <begin position="63"/>
        <end position="85"/>
    </location>
</feature>
<dbReference type="Proteomes" id="UP000610966">
    <property type="component" value="Unassembled WGS sequence"/>
</dbReference>
<sequence>MVQLASDAHASDRLPSAQGPLPWVTTAARLVLGVVLIVAGALKVGAPATSVQAVRAYEMLPESLVQIVGHGLPAVEIVIGALLVLGLLTRVVGVISGLVMAAFVVGIASAWARGLRIDCGCFGGGGQLADGQDPNYFWDLLRDFGLLACAAWIVAKPPGRLALDSALGLTGSPAPDDDEDDGSADADDSSSENGRQGEIS</sequence>
<accession>A0A8J3R4G3</accession>
<dbReference type="EMBL" id="BOOG01000007">
    <property type="protein sequence ID" value="GIH68288.1"/>
    <property type="molecule type" value="Genomic_DNA"/>
</dbReference>
<comment type="subcellular location">
    <subcellularLocation>
        <location evidence="1">Membrane</location>
        <topology evidence="1">Multi-pass membrane protein</topology>
    </subcellularLocation>
</comment>
<evidence type="ECO:0000256" key="1">
    <source>
        <dbReference type="ARBA" id="ARBA00004141"/>
    </source>
</evidence>
<dbReference type="AlphaFoldDB" id="A0A8J3R4G3"/>
<proteinExistence type="predicted"/>
<dbReference type="InterPro" id="IPR009908">
    <property type="entry name" value="Methylamine_util_MauE"/>
</dbReference>
<keyword evidence="4 6" id="KW-0472">Membrane</keyword>
<evidence type="ECO:0000313" key="8">
    <source>
        <dbReference type="EMBL" id="GIH68288.1"/>
    </source>
</evidence>
<feature type="compositionally biased region" description="Acidic residues" evidence="5">
    <location>
        <begin position="175"/>
        <end position="190"/>
    </location>
</feature>
<keyword evidence="3 6" id="KW-1133">Transmembrane helix</keyword>
<protein>
    <recommendedName>
        <fullName evidence="7">Methylamine utilisation protein MauE domain-containing protein</fullName>
    </recommendedName>
</protein>
<feature type="transmembrane region" description="Helical" evidence="6">
    <location>
        <begin position="20"/>
        <end position="42"/>
    </location>
</feature>
<dbReference type="UniPathway" id="UPA00895"/>
<evidence type="ECO:0000256" key="5">
    <source>
        <dbReference type="SAM" id="MobiDB-lite"/>
    </source>
</evidence>
<reference evidence="8" key="1">
    <citation type="submission" date="2021-01" db="EMBL/GenBank/DDBJ databases">
        <title>Whole genome shotgun sequence of Sphaerimonospora thailandensis NBRC 107569.</title>
        <authorList>
            <person name="Komaki H."/>
            <person name="Tamura T."/>
        </authorList>
    </citation>
    <scope>NUCLEOTIDE SEQUENCE</scope>
    <source>
        <strain evidence="8">NBRC 107569</strain>
    </source>
</reference>
<evidence type="ECO:0000313" key="9">
    <source>
        <dbReference type="Proteomes" id="UP000610966"/>
    </source>
</evidence>
<name>A0A8J3R4G3_9ACTN</name>
<evidence type="ECO:0000256" key="4">
    <source>
        <dbReference type="ARBA" id="ARBA00023136"/>
    </source>
</evidence>
<organism evidence="8 9">
    <name type="scientific">Sphaerimonospora thailandensis</name>
    <dbReference type="NCBI Taxonomy" id="795644"/>
    <lineage>
        <taxon>Bacteria</taxon>
        <taxon>Bacillati</taxon>
        <taxon>Actinomycetota</taxon>
        <taxon>Actinomycetes</taxon>
        <taxon>Streptosporangiales</taxon>
        <taxon>Streptosporangiaceae</taxon>
        <taxon>Sphaerimonospora</taxon>
    </lineage>
</organism>
<evidence type="ECO:0000256" key="6">
    <source>
        <dbReference type="SAM" id="Phobius"/>
    </source>
</evidence>
<feature type="domain" description="Methylamine utilisation protein MauE" evidence="7">
    <location>
        <begin position="22"/>
        <end position="154"/>
    </location>
</feature>
<feature type="region of interest" description="Disordered" evidence="5">
    <location>
        <begin position="170"/>
        <end position="200"/>
    </location>
</feature>
<dbReference type="Pfam" id="PF07291">
    <property type="entry name" value="MauE"/>
    <property type="match status" value="1"/>
</dbReference>
<gene>
    <name evidence="8" type="ORF">Mth01_05410</name>
</gene>
<evidence type="ECO:0000256" key="3">
    <source>
        <dbReference type="ARBA" id="ARBA00022989"/>
    </source>
</evidence>
<dbReference type="GO" id="GO:0016020">
    <property type="term" value="C:membrane"/>
    <property type="evidence" value="ECO:0007669"/>
    <property type="project" value="UniProtKB-SubCell"/>
</dbReference>
<evidence type="ECO:0000256" key="2">
    <source>
        <dbReference type="ARBA" id="ARBA00022692"/>
    </source>
</evidence>
<feature type="transmembrane region" description="Helical" evidence="6">
    <location>
        <begin position="91"/>
        <end position="112"/>
    </location>
</feature>
<keyword evidence="9" id="KW-1185">Reference proteome</keyword>
<dbReference type="GO" id="GO:0030416">
    <property type="term" value="P:methylamine metabolic process"/>
    <property type="evidence" value="ECO:0007669"/>
    <property type="project" value="InterPro"/>
</dbReference>